<protein>
    <submittedName>
        <fullName evidence="1">ATPase AAA</fullName>
    </submittedName>
</protein>
<organism evidence="1 2">
    <name type="scientific">Pararhizobium polonicum</name>
    <dbReference type="NCBI Taxonomy" id="1612624"/>
    <lineage>
        <taxon>Bacteria</taxon>
        <taxon>Pseudomonadati</taxon>
        <taxon>Pseudomonadota</taxon>
        <taxon>Alphaproteobacteria</taxon>
        <taxon>Hyphomicrobiales</taxon>
        <taxon>Rhizobiaceae</taxon>
        <taxon>Rhizobium/Agrobacterium group</taxon>
        <taxon>Pararhizobium</taxon>
    </lineage>
</organism>
<dbReference type="Gene3D" id="3.40.50.300">
    <property type="entry name" value="P-loop containing nucleotide triphosphate hydrolases"/>
    <property type="match status" value="1"/>
</dbReference>
<dbReference type="AlphaFoldDB" id="A0A1C7NYV3"/>
<dbReference type="STRING" id="1612624.ADU59_17560"/>
<comment type="caution">
    <text evidence="1">The sequence shown here is derived from an EMBL/GenBank/DDBJ whole genome shotgun (WGS) entry which is preliminary data.</text>
</comment>
<name>A0A1C7NYV3_9HYPH</name>
<dbReference type="SUPFAM" id="SSF52540">
    <property type="entry name" value="P-loop containing nucleoside triphosphate hydrolases"/>
    <property type="match status" value="1"/>
</dbReference>
<dbReference type="InterPro" id="IPR027417">
    <property type="entry name" value="P-loop_NTPase"/>
</dbReference>
<gene>
    <name evidence="1" type="ORF">ADU59_17560</name>
</gene>
<reference evidence="1 2" key="1">
    <citation type="journal article" date="2016" name="Syst. Appl. Microbiol.">
        <title>Pararhizobium polonicum sp. nov. isolated from tumors on stone fruit rootstocks.</title>
        <authorList>
            <person name="Pulawska J."/>
            <person name="Kuzmanovic N."/>
            <person name="Willems A."/>
            <person name="Pothier J.F."/>
        </authorList>
    </citation>
    <scope>NUCLEOTIDE SEQUENCE [LARGE SCALE GENOMIC DNA]</scope>
    <source>
        <strain evidence="1 2">F5.1</strain>
    </source>
</reference>
<dbReference type="RefSeq" id="WP_068955459.1">
    <property type="nucleotide sequence ID" value="NZ_LGLV01000011.1"/>
</dbReference>
<accession>A0A1C7NYV3</accession>
<dbReference type="PATRIC" id="fig|1612624.7.peg.5454"/>
<evidence type="ECO:0000313" key="1">
    <source>
        <dbReference type="EMBL" id="OBZ94212.1"/>
    </source>
</evidence>
<keyword evidence="2" id="KW-1185">Reference proteome</keyword>
<sequence length="194" mass="21999">MSNNIMSLEQGTATLRTADRILIIGCSGSGKSTLAQNLSDMFALPYISMDRDVFWLPGWTQRPRAEALEIVERTVAQPRWIMDGTSPGTLPLRLPRTNLVVWMRPPRRVSLYGVISRWLRFRGRTRPEMAENCPERLTGEFLRYIWNFEKTESPEIEQKLADYGPGVPVLVLKSHAQTGKLLEGLKRPVFNAGA</sequence>
<dbReference type="OrthoDB" id="7210594at2"/>
<dbReference type="PANTHER" id="PTHR37816:SF3">
    <property type="entry name" value="MODULATES DNA TOPOLOGY"/>
    <property type="match status" value="1"/>
</dbReference>
<dbReference type="EMBL" id="LGLV01000011">
    <property type="protein sequence ID" value="OBZ94212.1"/>
    <property type="molecule type" value="Genomic_DNA"/>
</dbReference>
<evidence type="ECO:0000313" key="2">
    <source>
        <dbReference type="Proteomes" id="UP000093111"/>
    </source>
</evidence>
<dbReference type="PANTHER" id="PTHR37816">
    <property type="entry name" value="YALI0E33011P"/>
    <property type="match status" value="1"/>
</dbReference>
<dbReference type="Proteomes" id="UP000093111">
    <property type="component" value="Unassembled WGS sequence"/>
</dbReference>
<dbReference type="InterPro" id="IPR052922">
    <property type="entry name" value="Cytidylate_Kinase-2"/>
</dbReference>
<proteinExistence type="predicted"/>